<dbReference type="AlphaFoldDB" id="A0AAV5GN75"/>
<keyword evidence="2" id="KW-0539">Nucleus</keyword>
<dbReference type="SUPFAM" id="SSF57701">
    <property type="entry name" value="Zn2/Cys6 DNA-binding domain"/>
    <property type="match status" value="1"/>
</dbReference>
<evidence type="ECO:0000256" key="2">
    <source>
        <dbReference type="ARBA" id="ARBA00023242"/>
    </source>
</evidence>
<dbReference type="Proteomes" id="UP001342314">
    <property type="component" value="Unassembled WGS sequence"/>
</dbReference>
<accession>A0AAV5GN75</accession>
<dbReference type="CDD" id="cd00067">
    <property type="entry name" value="GAL4"/>
    <property type="match status" value="1"/>
</dbReference>
<dbReference type="InterPro" id="IPR050613">
    <property type="entry name" value="Sec_Metabolite_Reg"/>
</dbReference>
<dbReference type="PANTHER" id="PTHR31001:SF76">
    <property type="entry name" value="ZN(2)-C6 FUNGAL-TYPE DOMAIN-CONTAINING PROTEIN"/>
    <property type="match status" value="1"/>
</dbReference>
<feature type="compositionally biased region" description="Pro residues" evidence="3">
    <location>
        <begin position="516"/>
        <end position="528"/>
    </location>
</feature>
<dbReference type="Gene3D" id="4.10.240.10">
    <property type="entry name" value="Zn(2)-C6 fungal-type DNA-binding domain"/>
    <property type="match status" value="1"/>
</dbReference>
<keyword evidence="6" id="KW-1185">Reference proteome</keyword>
<dbReference type="CDD" id="cd12148">
    <property type="entry name" value="fungal_TF_MHR"/>
    <property type="match status" value="1"/>
</dbReference>
<gene>
    <name evidence="5" type="ORF">Rhopal_004954-T1</name>
</gene>
<dbReference type="PROSITE" id="PS50048">
    <property type="entry name" value="ZN2_CY6_FUNGAL_2"/>
    <property type="match status" value="1"/>
</dbReference>
<dbReference type="GO" id="GO:0000981">
    <property type="term" value="F:DNA-binding transcription factor activity, RNA polymerase II-specific"/>
    <property type="evidence" value="ECO:0007669"/>
    <property type="project" value="InterPro"/>
</dbReference>
<feature type="region of interest" description="Disordered" evidence="3">
    <location>
        <begin position="1"/>
        <end position="26"/>
    </location>
</feature>
<feature type="compositionally biased region" description="Polar residues" evidence="3">
    <location>
        <begin position="1"/>
        <end position="15"/>
    </location>
</feature>
<organism evidence="5 6">
    <name type="scientific">Rhodotorula paludigena</name>
    <dbReference type="NCBI Taxonomy" id="86838"/>
    <lineage>
        <taxon>Eukaryota</taxon>
        <taxon>Fungi</taxon>
        <taxon>Dikarya</taxon>
        <taxon>Basidiomycota</taxon>
        <taxon>Pucciniomycotina</taxon>
        <taxon>Microbotryomycetes</taxon>
        <taxon>Sporidiobolales</taxon>
        <taxon>Sporidiobolaceae</taxon>
        <taxon>Rhodotorula</taxon>
    </lineage>
</organism>
<reference evidence="5 6" key="1">
    <citation type="submission" date="2021-12" db="EMBL/GenBank/DDBJ databases">
        <title>High titer production of polyol ester of fatty acids by Rhodotorula paludigena BS15 towards product separation-free biomass refinery.</title>
        <authorList>
            <person name="Mano J."/>
            <person name="Ono H."/>
            <person name="Tanaka T."/>
            <person name="Naito K."/>
            <person name="Sushida H."/>
            <person name="Ike M."/>
            <person name="Tokuyasu K."/>
            <person name="Kitaoka M."/>
        </authorList>
    </citation>
    <scope>NUCLEOTIDE SEQUENCE [LARGE SCALE GENOMIC DNA]</scope>
    <source>
        <strain evidence="5 6">BS15</strain>
    </source>
</reference>
<evidence type="ECO:0000256" key="3">
    <source>
        <dbReference type="SAM" id="MobiDB-lite"/>
    </source>
</evidence>
<protein>
    <recommendedName>
        <fullName evidence="4">Zn(2)-C6 fungal-type domain-containing protein</fullName>
    </recommendedName>
</protein>
<dbReference type="InterPro" id="IPR036864">
    <property type="entry name" value="Zn2-C6_fun-type_DNA-bd_sf"/>
</dbReference>
<sequence length="698" mass="75474">MSDGTGSLASESVQPTKKRPRISQRAPQACTACVKGKRACDKAQPCAPCVKRGIGAKCAREVVVVRGEVQGGRPGDPPPITVADLLAENAELRRQLELVQSPAREVKGESPAPAFYKAPADLDTPLDLENARTDLSTVGLLVERDTDPRSPVENGYLFPSAPRAAVKAFEPEHLYTTVPPDLVPLIPSPELSTFLIRRALYLVGWMHVAVHKPTFTKKHEAWQAERAAGDQTSVFLGLDWLALYFAFLALGAFFVEDDDLAAVQAGLPLDDLPQLPRLYFNAALSTLDASDYLRTHGGRAIQAIHVLLFSLMTHEWLSPSAQQPGTLIMLYRHIGSPAHCEDEDIYEGATLVSRPPSTLTTMSFHVLMHEFAQVCRVFNERYCAAPEDARAAVVQATDQALADLFKRFPHLGHDEPYPDRLDAQTTDIRQLVPWMRYSAGMTLAHRRIVLYRLLLRGSQPEAVSSNARKVCLEAARKILTERRRPKPALYDRSWRIGLETATAGFTIASAYRLALSPPPDSPAAAPTPPDDRRSQLSHELREVISFLTRDSAHNAVAKRAADLLSRQLEPSPAASDVSATASAAAAAAAVADGAAAPALAQHPHYLLRRALGEVDEQYAAQGGAVLLEGETSAAAFAPGSVSGSAQDGPLSQPQQQIAPGPFVGEWWFAQGEPGSVLPWEVAGQDPWGFASWGGGGLL</sequence>
<dbReference type="GO" id="GO:0005634">
    <property type="term" value="C:nucleus"/>
    <property type="evidence" value="ECO:0007669"/>
    <property type="project" value="UniProtKB-SubCell"/>
</dbReference>
<evidence type="ECO:0000313" key="5">
    <source>
        <dbReference type="EMBL" id="GJN91929.1"/>
    </source>
</evidence>
<comment type="subcellular location">
    <subcellularLocation>
        <location evidence="1">Nucleus</location>
    </subcellularLocation>
</comment>
<name>A0AAV5GN75_9BASI</name>
<comment type="caution">
    <text evidence="5">The sequence shown here is derived from an EMBL/GenBank/DDBJ whole genome shotgun (WGS) entry which is preliminary data.</text>
</comment>
<feature type="domain" description="Zn(2)-C6 fungal-type" evidence="4">
    <location>
        <begin position="29"/>
        <end position="60"/>
    </location>
</feature>
<dbReference type="SMART" id="SM00066">
    <property type="entry name" value="GAL4"/>
    <property type="match status" value="1"/>
</dbReference>
<evidence type="ECO:0000313" key="6">
    <source>
        <dbReference type="Proteomes" id="UP001342314"/>
    </source>
</evidence>
<dbReference type="PANTHER" id="PTHR31001">
    <property type="entry name" value="UNCHARACTERIZED TRANSCRIPTIONAL REGULATORY PROTEIN"/>
    <property type="match status" value="1"/>
</dbReference>
<dbReference type="EMBL" id="BQKY01000010">
    <property type="protein sequence ID" value="GJN91929.1"/>
    <property type="molecule type" value="Genomic_DNA"/>
</dbReference>
<proteinExistence type="predicted"/>
<dbReference type="InterPro" id="IPR001138">
    <property type="entry name" value="Zn2Cys6_DnaBD"/>
</dbReference>
<evidence type="ECO:0000256" key="1">
    <source>
        <dbReference type="ARBA" id="ARBA00004123"/>
    </source>
</evidence>
<evidence type="ECO:0000259" key="4">
    <source>
        <dbReference type="PROSITE" id="PS50048"/>
    </source>
</evidence>
<feature type="region of interest" description="Disordered" evidence="3">
    <location>
        <begin position="516"/>
        <end position="535"/>
    </location>
</feature>
<dbReference type="GO" id="GO:0008270">
    <property type="term" value="F:zinc ion binding"/>
    <property type="evidence" value="ECO:0007669"/>
    <property type="project" value="InterPro"/>
</dbReference>